<feature type="transmembrane region" description="Helical" evidence="1">
    <location>
        <begin position="195"/>
        <end position="214"/>
    </location>
</feature>
<feature type="transmembrane region" description="Helical" evidence="1">
    <location>
        <begin position="68"/>
        <end position="88"/>
    </location>
</feature>
<keyword evidence="1" id="KW-0812">Transmembrane</keyword>
<dbReference type="Pfam" id="PF05145">
    <property type="entry name" value="AbrB"/>
    <property type="match status" value="1"/>
</dbReference>
<dbReference type="EMBL" id="AP022557">
    <property type="protein sequence ID" value="BBW95997.1"/>
    <property type="molecule type" value="Genomic_DNA"/>
</dbReference>
<feature type="transmembrane region" description="Helical" evidence="1">
    <location>
        <begin position="276"/>
        <end position="297"/>
    </location>
</feature>
<feature type="transmembrane region" description="Helical" evidence="1">
    <location>
        <begin position="331"/>
        <end position="353"/>
    </location>
</feature>
<keyword evidence="1" id="KW-1133">Transmembrane helix</keyword>
<dbReference type="NCBIfam" id="TIGR03082">
    <property type="entry name" value="Gneg_AbrB_dup"/>
    <property type="match status" value="2"/>
</dbReference>
<dbReference type="InterPro" id="IPR017516">
    <property type="entry name" value="AbrB_dup"/>
</dbReference>
<accession>A0A679FP33</accession>
<keyword evidence="3" id="KW-1185">Reference proteome</keyword>
<proteinExistence type="predicted"/>
<dbReference type="GO" id="GO:0010468">
    <property type="term" value="P:regulation of gene expression"/>
    <property type="evidence" value="ECO:0007669"/>
    <property type="project" value="InterPro"/>
</dbReference>
<dbReference type="AlphaFoldDB" id="A0A679FP33"/>
<keyword evidence="2" id="KW-0378">Hydrolase</keyword>
<protein>
    <submittedName>
        <fullName evidence="2">Aminopeptidase</fullName>
    </submittedName>
</protein>
<dbReference type="Proteomes" id="UP000501421">
    <property type="component" value="Chromosome"/>
</dbReference>
<feature type="transmembrane region" description="Helical" evidence="1">
    <location>
        <begin position="39"/>
        <end position="56"/>
    </location>
</feature>
<keyword evidence="1" id="KW-0472">Membrane</keyword>
<name>A0A679FP33_9BACL</name>
<feature type="transmembrane region" description="Helical" evidence="1">
    <location>
        <begin position="94"/>
        <end position="116"/>
    </location>
</feature>
<gene>
    <name evidence="2" type="ORF">GsuE55_08300</name>
</gene>
<feature type="transmembrane region" description="Helical" evidence="1">
    <location>
        <begin position="246"/>
        <end position="264"/>
    </location>
</feature>
<dbReference type="GO" id="GO:0016020">
    <property type="term" value="C:membrane"/>
    <property type="evidence" value="ECO:0007669"/>
    <property type="project" value="InterPro"/>
</dbReference>
<organism evidence="2 3">
    <name type="scientific">Geobacillus subterraneus</name>
    <dbReference type="NCBI Taxonomy" id="129338"/>
    <lineage>
        <taxon>Bacteria</taxon>
        <taxon>Bacillati</taxon>
        <taxon>Bacillota</taxon>
        <taxon>Bacilli</taxon>
        <taxon>Bacillales</taxon>
        <taxon>Anoxybacillaceae</taxon>
        <taxon>Geobacillus</taxon>
    </lineage>
</organism>
<keyword evidence="2" id="KW-0645">Protease</keyword>
<dbReference type="PANTHER" id="PTHR38457:SF1">
    <property type="entry name" value="REGULATOR ABRB-RELATED"/>
    <property type="match status" value="1"/>
</dbReference>
<reference evidence="3" key="1">
    <citation type="journal article" date="2020" name="Microbiol. Resour. Announc.">
        <title>Complete Genome Sequence of Geobacillus sp. Strain E55-1, Isolated from Mine Geyser in Japan.</title>
        <authorList>
            <person name="Miyazaki K."/>
            <person name="Hase E."/>
            <person name="Tokito N."/>
        </authorList>
    </citation>
    <scope>NUCLEOTIDE SEQUENCE [LARGE SCALE GENOMIC DNA]</scope>
    <source>
        <strain evidence="3">E55-1</strain>
    </source>
</reference>
<dbReference type="InterPro" id="IPR007820">
    <property type="entry name" value="AbrB_fam"/>
</dbReference>
<evidence type="ECO:0000256" key="1">
    <source>
        <dbReference type="SAM" id="Phobius"/>
    </source>
</evidence>
<feature type="transmembrane region" description="Helical" evidence="1">
    <location>
        <begin position="221"/>
        <end position="240"/>
    </location>
</feature>
<feature type="transmembrane region" description="Helical" evidence="1">
    <location>
        <begin position="15"/>
        <end position="33"/>
    </location>
</feature>
<feature type="transmembrane region" description="Helical" evidence="1">
    <location>
        <begin position="303"/>
        <end position="324"/>
    </location>
</feature>
<evidence type="ECO:0000313" key="2">
    <source>
        <dbReference type="EMBL" id="BBW95997.1"/>
    </source>
</evidence>
<evidence type="ECO:0000313" key="3">
    <source>
        <dbReference type="Proteomes" id="UP000501421"/>
    </source>
</evidence>
<dbReference type="GO" id="GO:0004177">
    <property type="term" value="F:aminopeptidase activity"/>
    <property type="evidence" value="ECO:0007669"/>
    <property type="project" value="UniProtKB-KW"/>
</dbReference>
<feature type="transmembrane region" description="Helical" evidence="1">
    <location>
        <begin position="161"/>
        <end position="183"/>
    </location>
</feature>
<dbReference type="PANTHER" id="PTHR38457">
    <property type="entry name" value="REGULATOR ABRB-RELATED"/>
    <property type="match status" value="1"/>
</dbReference>
<dbReference type="PIRSF" id="PIRSF038991">
    <property type="entry name" value="Protein_AbrB"/>
    <property type="match status" value="1"/>
</dbReference>
<sequence length="389" mass="41324">MFHLASGGQQGKNNLMRIALTFVIAASGGIGFALLRVPLHWVLGPAAVLLIAEHFLKGKLYWPMAIRNAGLIPIGYTLGTSMTAATLAEMGRQLPSMLLATVLILLFSFLLSCAAARITGIPLRSIVTGSIPGGLSQMLVLGEELKGVDITVVTLFQVTRLMGVVFLVPLIALGPMFSGSSGAAADAGTERGPDWTVGLALLYFIVTVAGALVGKRLKLPTAYLLGPIIATAALVIAGVPAPNLPAPILDIAQMTMGAYLGFTLKPAGMKEKRNMMLAAAATGFFLILFSMASAFVLTSWHGVPYLTAFIALAPGGMDQMGILAQEARASLAIVTSYQMFRIFFILFVVPPVLKKLFATRWFQRIERWPMRGGGEGWRDGYGGGKKRGL</sequence>
<keyword evidence="2" id="KW-0031">Aminopeptidase</keyword>